<proteinExistence type="predicted"/>
<dbReference type="RefSeq" id="WP_091243824.1">
    <property type="nucleotide sequence ID" value="NZ_FMCU01000004.1"/>
</dbReference>
<dbReference type="STRING" id="121616.GA0070216_104385"/>
<evidence type="ECO:0000313" key="2">
    <source>
        <dbReference type="EMBL" id="SCF07797.1"/>
    </source>
</evidence>
<dbReference type="InterPro" id="IPR052891">
    <property type="entry name" value="DNA-3mA_glycosylase"/>
</dbReference>
<dbReference type="GO" id="GO:0008725">
    <property type="term" value="F:DNA-3-methyladenine glycosylase activity"/>
    <property type="evidence" value="ECO:0007669"/>
    <property type="project" value="InterPro"/>
</dbReference>
<dbReference type="Proteomes" id="UP000198797">
    <property type="component" value="Unassembled WGS sequence"/>
</dbReference>
<dbReference type="InterPro" id="IPR011257">
    <property type="entry name" value="DNA_glycosylase"/>
</dbReference>
<dbReference type="AlphaFoldDB" id="A0A1C4XHC7"/>
<keyword evidence="3" id="KW-1185">Reference proteome</keyword>
<dbReference type="Pfam" id="PF03352">
    <property type="entry name" value="Adenine_glyco"/>
    <property type="match status" value="1"/>
</dbReference>
<dbReference type="InterPro" id="IPR005019">
    <property type="entry name" value="Adenine_glyco"/>
</dbReference>
<keyword evidence="1" id="KW-0479">Metal-binding</keyword>
<accession>A0A1C4XHC7</accession>
<dbReference type="PANTHER" id="PTHR30037">
    <property type="entry name" value="DNA-3-METHYLADENINE GLYCOSYLASE 1"/>
    <property type="match status" value="1"/>
</dbReference>
<dbReference type="Gene3D" id="1.10.340.30">
    <property type="entry name" value="Hypothetical protein, domain 2"/>
    <property type="match status" value="1"/>
</dbReference>
<dbReference type="SUPFAM" id="SSF48150">
    <property type="entry name" value="DNA-glycosylase"/>
    <property type="match status" value="1"/>
</dbReference>
<reference evidence="3" key="1">
    <citation type="submission" date="2016-06" db="EMBL/GenBank/DDBJ databases">
        <authorList>
            <person name="Varghese N."/>
            <person name="Submissions Spin"/>
        </authorList>
    </citation>
    <scope>NUCLEOTIDE SEQUENCE [LARGE SCALE GENOMIC DNA]</scope>
    <source>
        <strain evidence="3">DSM 44100</strain>
    </source>
</reference>
<feature type="binding site" evidence="1">
    <location>
        <position position="180"/>
    </location>
    <ligand>
        <name>Zn(2+)</name>
        <dbReference type="ChEBI" id="CHEBI:29105"/>
    </ligand>
</feature>
<name>A0A1C4XHC7_9ACTN</name>
<feature type="binding site" evidence="1">
    <location>
        <position position="184"/>
    </location>
    <ligand>
        <name>Zn(2+)</name>
        <dbReference type="ChEBI" id="CHEBI:29105"/>
    </ligand>
</feature>
<dbReference type="GO" id="GO:0006284">
    <property type="term" value="P:base-excision repair"/>
    <property type="evidence" value="ECO:0007669"/>
    <property type="project" value="InterPro"/>
</dbReference>
<protein>
    <submittedName>
        <fullName evidence="2">DNA-3-methyladenine glycosylase I</fullName>
    </submittedName>
</protein>
<feature type="binding site" evidence="1">
    <location>
        <position position="26"/>
    </location>
    <ligand>
        <name>Zn(2+)</name>
        <dbReference type="ChEBI" id="CHEBI:29105"/>
    </ligand>
</feature>
<keyword evidence="1" id="KW-0862">Zinc</keyword>
<dbReference type="GO" id="GO:0046872">
    <property type="term" value="F:metal ion binding"/>
    <property type="evidence" value="ECO:0007669"/>
    <property type="project" value="UniProtKB-KW"/>
</dbReference>
<evidence type="ECO:0000256" key="1">
    <source>
        <dbReference type="PIRSR" id="PIRSR605019-1"/>
    </source>
</evidence>
<evidence type="ECO:0000313" key="3">
    <source>
        <dbReference type="Proteomes" id="UP000198797"/>
    </source>
</evidence>
<gene>
    <name evidence="2" type="ORF">GA0070216_104385</name>
</gene>
<sequence>MQISTGPDGVPRCGWCTGTPVYVAYHDDEWGRPVHGDAPLFAHLALETFQAGLSWSTILHKRDAFRSAFDDFVPETVAGYDDTDVARLLGTEGIVRNRAKIEATIGNARLVVALAGGLDALLWSYAPAGGRARPRTASEVPARTPESTAMARELKRRGFRFIGPVGAYALMQSTGMVDDHLVGCHRAVDG</sequence>
<organism evidence="2 3">
    <name type="scientific">Micromonospora matsumotoense</name>
    <dbReference type="NCBI Taxonomy" id="121616"/>
    <lineage>
        <taxon>Bacteria</taxon>
        <taxon>Bacillati</taxon>
        <taxon>Actinomycetota</taxon>
        <taxon>Actinomycetes</taxon>
        <taxon>Micromonosporales</taxon>
        <taxon>Micromonosporaceae</taxon>
        <taxon>Micromonospora</taxon>
    </lineage>
</organism>
<dbReference type="EMBL" id="FMCU01000004">
    <property type="protein sequence ID" value="SCF07797.1"/>
    <property type="molecule type" value="Genomic_DNA"/>
</dbReference>
<dbReference type="PANTHER" id="PTHR30037:SF4">
    <property type="entry name" value="DNA-3-METHYLADENINE GLYCOSYLASE I"/>
    <property type="match status" value="1"/>
</dbReference>
<dbReference type="OrthoDB" id="9807664at2"/>
<feature type="binding site" evidence="1">
    <location>
        <position position="13"/>
    </location>
    <ligand>
        <name>Zn(2+)</name>
        <dbReference type="ChEBI" id="CHEBI:29105"/>
    </ligand>
</feature>